<reference evidence="1 2" key="1">
    <citation type="submission" date="2021-07" db="EMBL/GenBank/DDBJ databases">
        <title>Actinomadura sp. PM05-2 isolated from lichen.</title>
        <authorList>
            <person name="Somphong A."/>
            <person name="Phongsopitanun W."/>
            <person name="Tanasupawat S."/>
            <person name="Peongsungnone V."/>
        </authorList>
    </citation>
    <scope>NUCLEOTIDE SEQUENCE [LARGE SCALE GENOMIC DNA]</scope>
    <source>
        <strain evidence="1 2">PM05-2</strain>
    </source>
</reference>
<gene>
    <name evidence="1" type="ORF">K1Y72_12405</name>
</gene>
<dbReference type="RefSeq" id="WP_220166237.1">
    <property type="nucleotide sequence ID" value="NZ_JAIBOA010000007.1"/>
</dbReference>
<protein>
    <recommendedName>
        <fullName evidence="3">DUF4089 domain-containing protein</fullName>
    </recommendedName>
</protein>
<accession>A0ABS7FS98</accession>
<name>A0ABS7FS98_9ACTN</name>
<sequence>MADEAPAASGDARVDDALARLGELAGRPVAEHVQVFEDVHQRLQELLVSADAPPSAIPGAPTYEGA</sequence>
<organism evidence="1 2">
    <name type="scientific">Actinomadura parmotrematis</name>
    <dbReference type="NCBI Taxonomy" id="2864039"/>
    <lineage>
        <taxon>Bacteria</taxon>
        <taxon>Bacillati</taxon>
        <taxon>Actinomycetota</taxon>
        <taxon>Actinomycetes</taxon>
        <taxon>Streptosporangiales</taxon>
        <taxon>Thermomonosporaceae</taxon>
        <taxon>Actinomadura</taxon>
    </lineage>
</organism>
<comment type="caution">
    <text evidence="1">The sequence shown here is derived from an EMBL/GenBank/DDBJ whole genome shotgun (WGS) entry which is preliminary data.</text>
</comment>
<dbReference type="Proteomes" id="UP000774570">
    <property type="component" value="Unassembled WGS sequence"/>
</dbReference>
<proteinExistence type="predicted"/>
<evidence type="ECO:0000313" key="2">
    <source>
        <dbReference type="Proteomes" id="UP000774570"/>
    </source>
</evidence>
<keyword evidence="2" id="KW-1185">Reference proteome</keyword>
<dbReference type="EMBL" id="JAIBOA010000007">
    <property type="protein sequence ID" value="MBW8483176.1"/>
    <property type="molecule type" value="Genomic_DNA"/>
</dbReference>
<evidence type="ECO:0000313" key="1">
    <source>
        <dbReference type="EMBL" id="MBW8483176.1"/>
    </source>
</evidence>
<evidence type="ECO:0008006" key="3">
    <source>
        <dbReference type="Google" id="ProtNLM"/>
    </source>
</evidence>